<evidence type="ECO:0000313" key="2">
    <source>
        <dbReference type="Proteomes" id="UP000762676"/>
    </source>
</evidence>
<reference evidence="1 2" key="1">
    <citation type="journal article" date="2021" name="Elife">
        <title>Chloroplast acquisition without the gene transfer in kleptoplastic sea slugs, Plakobranchus ocellatus.</title>
        <authorList>
            <person name="Maeda T."/>
            <person name="Takahashi S."/>
            <person name="Yoshida T."/>
            <person name="Shimamura S."/>
            <person name="Takaki Y."/>
            <person name="Nagai Y."/>
            <person name="Toyoda A."/>
            <person name="Suzuki Y."/>
            <person name="Arimoto A."/>
            <person name="Ishii H."/>
            <person name="Satoh N."/>
            <person name="Nishiyama T."/>
            <person name="Hasebe M."/>
            <person name="Maruyama T."/>
            <person name="Minagawa J."/>
            <person name="Obokata J."/>
            <person name="Shigenobu S."/>
        </authorList>
    </citation>
    <scope>NUCLEOTIDE SEQUENCE [LARGE SCALE GENOMIC DNA]</scope>
</reference>
<organism evidence="1 2">
    <name type="scientific">Elysia marginata</name>
    <dbReference type="NCBI Taxonomy" id="1093978"/>
    <lineage>
        <taxon>Eukaryota</taxon>
        <taxon>Metazoa</taxon>
        <taxon>Spiralia</taxon>
        <taxon>Lophotrochozoa</taxon>
        <taxon>Mollusca</taxon>
        <taxon>Gastropoda</taxon>
        <taxon>Heterobranchia</taxon>
        <taxon>Euthyneura</taxon>
        <taxon>Panpulmonata</taxon>
        <taxon>Sacoglossa</taxon>
        <taxon>Placobranchoidea</taxon>
        <taxon>Plakobranchidae</taxon>
        <taxon>Elysia</taxon>
    </lineage>
</organism>
<protein>
    <recommendedName>
        <fullName evidence="3">Secreted protein</fullName>
    </recommendedName>
</protein>
<gene>
    <name evidence="1" type="ORF">ElyMa_002531000</name>
</gene>
<comment type="caution">
    <text evidence="1">The sequence shown here is derived from an EMBL/GenBank/DDBJ whole genome shotgun (WGS) entry which is preliminary data.</text>
</comment>
<dbReference type="EMBL" id="BMAT01005195">
    <property type="protein sequence ID" value="GFR88952.1"/>
    <property type="molecule type" value="Genomic_DNA"/>
</dbReference>
<name>A0AAV4GU92_9GAST</name>
<dbReference type="Proteomes" id="UP000762676">
    <property type="component" value="Unassembled WGS sequence"/>
</dbReference>
<evidence type="ECO:0000313" key="1">
    <source>
        <dbReference type="EMBL" id="GFR88952.1"/>
    </source>
</evidence>
<accession>A0AAV4GU92</accession>
<dbReference type="AlphaFoldDB" id="A0AAV4GU92"/>
<proteinExistence type="predicted"/>
<keyword evidence="2" id="KW-1185">Reference proteome</keyword>
<evidence type="ECO:0008006" key="3">
    <source>
        <dbReference type="Google" id="ProtNLM"/>
    </source>
</evidence>
<sequence>MVLRGGRFVQNLGPVRFAILYFTFSVRCTVRRRGCFMKTKVSERTAPAPLRALEPCVPSSADRYARADGGPVGMSVVGFSASRKTRGPSYDLIDGAPCWRVSCRRRFLRKPEHASPF</sequence>